<accession>A0A6J6HXB5</accession>
<reference evidence="1" key="1">
    <citation type="submission" date="2020-05" db="EMBL/GenBank/DDBJ databases">
        <authorList>
            <person name="Chiriac C."/>
            <person name="Salcher M."/>
            <person name="Ghai R."/>
            <person name="Kavagutti S V."/>
        </authorList>
    </citation>
    <scope>NUCLEOTIDE SEQUENCE</scope>
</reference>
<dbReference type="EMBL" id="CAEZVF010000026">
    <property type="protein sequence ID" value="CAB4617213.1"/>
    <property type="molecule type" value="Genomic_DNA"/>
</dbReference>
<dbReference type="AlphaFoldDB" id="A0A6J6HXB5"/>
<proteinExistence type="predicted"/>
<organism evidence="1">
    <name type="scientific">freshwater metagenome</name>
    <dbReference type="NCBI Taxonomy" id="449393"/>
    <lineage>
        <taxon>unclassified sequences</taxon>
        <taxon>metagenomes</taxon>
        <taxon>ecological metagenomes</taxon>
    </lineage>
</organism>
<evidence type="ECO:0000313" key="1">
    <source>
        <dbReference type="EMBL" id="CAB4617213.1"/>
    </source>
</evidence>
<sequence>MTFGRGVQAINGFGGNVDGCVKTERVIGSLKVVVNGLRNAHHIDPGCLKKVCSAEGALATDNDQNIDLVIGQNFHDGLQVLSHGCRGYSGASQNGSAARQDATHLIYAEFNNIARNRTHPAITDTQNRVSIDGGLANYGAKDSVEAGTISPTGQHRNLHQQLHRFGRIGIVSFGRFWGGIGLAVFPGRFSQPGLLSRRVNINVFLIRKSQNRVHDFVSDGS</sequence>
<gene>
    <name evidence="1" type="ORF">UFOPK1939_00286</name>
</gene>
<name>A0A6J6HXB5_9ZZZZ</name>
<protein>
    <submittedName>
        <fullName evidence="1">Unannotated protein</fullName>
    </submittedName>
</protein>